<dbReference type="EMBL" id="CP116394">
    <property type="protein sequence ID" value="WCE46242.1"/>
    <property type="molecule type" value="Genomic_DNA"/>
</dbReference>
<proteinExistence type="predicted"/>
<dbReference type="PANTHER" id="PTHR10953:SF102">
    <property type="entry name" value="ADENYLYLTRANSFERASE AND SULFURTRANSFERASE MOCS3"/>
    <property type="match status" value="1"/>
</dbReference>
<dbReference type="InterPro" id="IPR035985">
    <property type="entry name" value="Ubiquitin-activating_enz"/>
</dbReference>
<sequence length="261" mass="27437">MSITPVAQMGPELTEIQRDRYARPMLLEGMGEAGQRRLLNSKVLVVGAGGLGSPALLYLAGAGVGHLGVLDSDRLDTSNLHRQVIHSTAALGKEKVESAAERIRGLNPDVQVITYTTRLDEANIDDIFAAWDVIVDATDNFATRYLIDQAATRAGKPEVWGSVLGAAGQVSTFWSGQQAEAAGAPVQARLRDLHPAAPPEGVIPVGAASPVIGPLTGMIGSLMAGEVTKLVAGYGELLLGRVAYIDTASGQMRDIQFKSAK</sequence>
<dbReference type="InterPro" id="IPR045886">
    <property type="entry name" value="ThiF/MoeB/HesA"/>
</dbReference>
<feature type="domain" description="THIF-type NAD/FAD binding fold" evidence="1">
    <location>
        <begin position="21"/>
        <end position="258"/>
    </location>
</feature>
<dbReference type="GO" id="GO:0004792">
    <property type="term" value="F:thiosulfate-cyanide sulfurtransferase activity"/>
    <property type="evidence" value="ECO:0007669"/>
    <property type="project" value="TreeGrafter"/>
</dbReference>
<evidence type="ECO:0000313" key="3">
    <source>
        <dbReference type="Proteomes" id="UP001211044"/>
    </source>
</evidence>
<organism evidence="2 3">
    <name type="scientific">Winkia neuii subsp. anitrata</name>
    <dbReference type="NCBI Taxonomy" id="29318"/>
    <lineage>
        <taxon>Bacteria</taxon>
        <taxon>Bacillati</taxon>
        <taxon>Actinomycetota</taxon>
        <taxon>Actinomycetes</taxon>
        <taxon>Actinomycetales</taxon>
        <taxon>Actinomycetaceae</taxon>
        <taxon>Winkia</taxon>
    </lineage>
</organism>
<gene>
    <name evidence="2" type="ORF">PIG85_00935</name>
</gene>
<evidence type="ECO:0000313" key="2">
    <source>
        <dbReference type="EMBL" id="WCE46242.1"/>
    </source>
</evidence>
<dbReference type="RefSeq" id="WP_004806832.1">
    <property type="nucleotide sequence ID" value="NZ_CP116394.1"/>
</dbReference>
<protein>
    <submittedName>
        <fullName evidence="2">HesA/MoeB/ThiF family protein</fullName>
    </submittedName>
</protein>
<dbReference type="GO" id="GO:0008641">
    <property type="term" value="F:ubiquitin-like modifier activating enzyme activity"/>
    <property type="evidence" value="ECO:0007669"/>
    <property type="project" value="InterPro"/>
</dbReference>
<dbReference type="PANTHER" id="PTHR10953">
    <property type="entry name" value="UBIQUITIN-ACTIVATING ENZYME E1"/>
    <property type="match status" value="1"/>
</dbReference>
<dbReference type="SUPFAM" id="SSF69572">
    <property type="entry name" value="Activating enzymes of the ubiquitin-like proteins"/>
    <property type="match status" value="1"/>
</dbReference>
<dbReference type="GO" id="GO:0005829">
    <property type="term" value="C:cytosol"/>
    <property type="evidence" value="ECO:0007669"/>
    <property type="project" value="TreeGrafter"/>
</dbReference>
<dbReference type="Proteomes" id="UP001211044">
    <property type="component" value="Chromosome"/>
</dbReference>
<dbReference type="GO" id="GO:0008146">
    <property type="term" value="F:sulfotransferase activity"/>
    <property type="evidence" value="ECO:0007669"/>
    <property type="project" value="TreeGrafter"/>
</dbReference>
<accession>A0AB38XPX0</accession>
<dbReference type="KEGG" id="wne:PIG85_00935"/>
<dbReference type="Pfam" id="PF00899">
    <property type="entry name" value="ThiF"/>
    <property type="match status" value="1"/>
</dbReference>
<dbReference type="Gene3D" id="3.40.50.720">
    <property type="entry name" value="NAD(P)-binding Rossmann-like Domain"/>
    <property type="match status" value="1"/>
</dbReference>
<dbReference type="GO" id="GO:0016779">
    <property type="term" value="F:nucleotidyltransferase activity"/>
    <property type="evidence" value="ECO:0007669"/>
    <property type="project" value="TreeGrafter"/>
</dbReference>
<reference evidence="2" key="1">
    <citation type="submission" date="2023-01" db="EMBL/GenBank/DDBJ databases">
        <title>Comparative Genomic Analysis of the Clinically-Derived Winkia Strain NY0527 Provides Evidence into the Taxonomic Reassignment of Winkia neuii and Characterizes Their Virulence Traits.</title>
        <authorList>
            <person name="Cai X."/>
            <person name="Peng Y."/>
            <person name="Li M."/>
            <person name="Qiu Y."/>
            <person name="Wang Y."/>
            <person name="Xu L."/>
            <person name="Hou Q."/>
        </authorList>
    </citation>
    <scope>NUCLEOTIDE SEQUENCE</scope>
    <source>
        <strain evidence="2">NY0527</strain>
    </source>
</reference>
<name>A0AB38XPX0_9ACTO</name>
<dbReference type="CDD" id="cd00757">
    <property type="entry name" value="ThiF_MoeB_HesA_family"/>
    <property type="match status" value="1"/>
</dbReference>
<evidence type="ECO:0000259" key="1">
    <source>
        <dbReference type="Pfam" id="PF00899"/>
    </source>
</evidence>
<dbReference type="AlphaFoldDB" id="A0AB38XPX0"/>
<dbReference type="InterPro" id="IPR000594">
    <property type="entry name" value="ThiF_NAD_FAD-bd"/>
</dbReference>